<accession>A0A836C8F8</accession>
<proteinExistence type="predicted"/>
<dbReference type="EMBL" id="JAFCMP010000531">
    <property type="protein sequence ID" value="KAG5176905.1"/>
    <property type="molecule type" value="Genomic_DNA"/>
</dbReference>
<name>A0A836C8F8_9STRA</name>
<dbReference type="OrthoDB" id="409586at2759"/>
<evidence type="ECO:0000313" key="3">
    <source>
        <dbReference type="EMBL" id="KAG5176905.1"/>
    </source>
</evidence>
<dbReference type="AlphaFoldDB" id="A0A836C8F8"/>
<dbReference type="Proteomes" id="UP000664859">
    <property type="component" value="Unassembled WGS sequence"/>
</dbReference>
<evidence type="ECO:0000256" key="1">
    <source>
        <dbReference type="ARBA" id="ARBA00023078"/>
    </source>
</evidence>
<dbReference type="Gene3D" id="1.20.120.290">
    <property type="entry name" value="Oxygen-evolving enhancer protein 3 (PsbQ), four-helix up-down bundle"/>
    <property type="match status" value="1"/>
</dbReference>
<keyword evidence="4" id="KW-1185">Reference proteome</keyword>
<keyword evidence="1" id="KW-0793">Thylakoid</keyword>
<sequence length="212" mass="23629">MVPVRDNQLETAVAKIQALNPYLEEVEYLITSKNWGYLQGFLGVFSEQEENFVDLIDGLYPTESPADKSSREAMQYEAQNVFLALDDLNTASRYKRAKAAEKSFVKLALAYDRFLKAGGLVQTYDPITSTEPFYSSIPDSALVYDTTKPPELKDNILILKGPDKGRTGRLIGVIKSRQEAIVRMDHNKEVKLLSLGDIAKQLDTPPPAPAKS</sequence>
<dbReference type="InterPro" id="IPR057934">
    <property type="entry name" value="KOW_Spt5_7"/>
</dbReference>
<gene>
    <name evidence="3" type="ORF">JKP88DRAFT_350886</name>
</gene>
<comment type="caution">
    <text evidence="3">The sequence shown here is derived from an EMBL/GenBank/DDBJ whole genome shotgun (WGS) entry which is preliminary data.</text>
</comment>
<dbReference type="Pfam" id="PF23287">
    <property type="entry name" value="KOW7_SPT5"/>
    <property type="match status" value="1"/>
</dbReference>
<protein>
    <recommendedName>
        <fullName evidence="2">Spt5 KOW domain-containing protein</fullName>
    </recommendedName>
</protein>
<evidence type="ECO:0000313" key="4">
    <source>
        <dbReference type="Proteomes" id="UP000664859"/>
    </source>
</evidence>
<feature type="domain" description="Spt5 KOW" evidence="2">
    <location>
        <begin position="150"/>
        <end position="200"/>
    </location>
</feature>
<dbReference type="SUPFAM" id="SSF101112">
    <property type="entry name" value="Oxygen-evolving enhancer protein 3"/>
    <property type="match status" value="1"/>
</dbReference>
<organism evidence="3 4">
    <name type="scientific">Tribonema minus</name>
    <dbReference type="NCBI Taxonomy" id="303371"/>
    <lineage>
        <taxon>Eukaryota</taxon>
        <taxon>Sar</taxon>
        <taxon>Stramenopiles</taxon>
        <taxon>Ochrophyta</taxon>
        <taxon>PX clade</taxon>
        <taxon>Xanthophyceae</taxon>
        <taxon>Tribonematales</taxon>
        <taxon>Tribonemataceae</taxon>
        <taxon>Tribonema</taxon>
    </lineage>
</organism>
<reference evidence="3" key="1">
    <citation type="submission" date="2021-02" db="EMBL/GenBank/DDBJ databases">
        <title>First Annotated Genome of the Yellow-green Alga Tribonema minus.</title>
        <authorList>
            <person name="Mahan K.M."/>
        </authorList>
    </citation>
    <scope>NUCLEOTIDE SEQUENCE</scope>
    <source>
        <strain evidence="3">UTEX B ZZ1240</strain>
    </source>
</reference>
<dbReference type="InterPro" id="IPR023222">
    <property type="entry name" value="PsbQ-like_dom_sf"/>
</dbReference>
<evidence type="ECO:0000259" key="2">
    <source>
        <dbReference type="Pfam" id="PF23287"/>
    </source>
</evidence>